<evidence type="ECO:0000256" key="8">
    <source>
        <dbReference type="ARBA" id="ARBA00023288"/>
    </source>
</evidence>
<dbReference type="Pfam" id="PF01298">
    <property type="entry name" value="TbpB_B_D"/>
    <property type="match status" value="2"/>
</dbReference>
<dbReference type="Gene3D" id="2.40.160.90">
    <property type="match status" value="2"/>
</dbReference>
<accession>A0ABY1VWH7</accession>
<feature type="compositionally biased region" description="Basic and acidic residues" evidence="10">
    <location>
        <begin position="309"/>
        <end position="318"/>
    </location>
</feature>
<evidence type="ECO:0000313" key="15">
    <source>
        <dbReference type="Proteomes" id="UP000249400"/>
    </source>
</evidence>
<evidence type="ECO:0000256" key="9">
    <source>
        <dbReference type="ARBA" id="ARBA00023628"/>
    </source>
</evidence>
<keyword evidence="7" id="KW-0998">Cell outer membrane</keyword>
<organism evidence="14 15">
    <name type="scientific">Haemophilus aegyptius</name>
    <dbReference type="NCBI Taxonomy" id="197575"/>
    <lineage>
        <taxon>Bacteria</taxon>
        <taxon>Pseudomonadati</taxon>
        <taxon>Pseudomonadota</taxon>
        <taxon>Gammaproteobacteria</taxon>
        <taxon>Pasteurellales</taxon>
        <taxon>Pasteurellaceae</taxon>
        <taxon>Haemophilus</taxon>
    </lineage>
</organism>
<evidence type="ECO:0000256" key="3">
    <source>
        <dbReference type="ARBA" id="ARBA00022729"/>
    </source>
</evidence>
<evidence type="ECO:0000256" key="4">
    <source>
        <dbReference type="ARBA" id="ARBA00023026"/>
    </source>
</evidence>
<keyword evidence="8" id="KW-0449">Lipoprotein</keyword>
<gene>
    <name evidence="14" type="primary">tbpB</name>
    <name evidence="14" type="ORF">NCTC8502_02066</name>
</gene>
<evidence type="ECO:0000256" key="6">
    <source>
        <dbReference type="ARBA" id="ARBA00023139"/>
    </source>
</evidence>
<feature type="domain" description="Transferrin-binding protein B C-lobe handle" evidence="12">
    <location>
        <begin position="396"/>
        <end position="505"/>
    </location>
</feature>
<feature type="domain" description="Transferrin-binding protein B C-lobe/N-lobe beta-barrel" evidence="11">
    <location>
        <begin position="510"/>
        <end position="663"/>
    </location>
</feature>
<evidence type="ECO:0000259" key="12">
    <source>
        <dbReference type="Pfam" id="PF17483"/>
    </source>
</evidence>
<evidence type="ECO:0000259" key="13">
    <source>
        <dbReference type="Pfam" id="PF17484"/>
    </source>
</evidence>
<feature type="region of interest" description="Disordered" evidence="10">
    <location>
        <begin position="135"/>
        <end position="154"/>
    </location>
</feature>
<keyword evidence="4" id="KW-0843">Virulence</keyword>
<keyword evidence="15" id="KW-1185">Reference proteome</keyword>
<dbReference type="InterPro" id="IPR038669">
    <property type="entry name" value="TbpB_N-lobe_sf"/>
</dbReference>
<dbReference type="Gene3D" id="2.40.128.250">
    <property type="match status" value="1"/>
</dbReference>
<keyword evidence="6" id="KW-0564">Palmitate</keyword>
<dbReference type="InterPro" id="IPR011250">
    <property type="entry name" value="OMP/PagP_B-barrel"/>
</dbReference>
<evidence type="ECO:0000256" key="1">
    <source>
        <dbReference type="ARBA" id="ARBA00004241"/>
    </source>
</evidence>
<dbReference type="Pfam" id="PF17483">
    <property type="entry name" value="TbpB_C"/>
    <property type="match status" value="1"/>
</dbReference>
<evidence type="ECO:0000256" key="7">
    <source>
        <dbReference type="ARBA" id="ARBA00023237"/>
    </source>
</evidence>
<proteinExistence type="predicted"/>
<dbReference type="InterPro" id="IPR001677">
    <property type="entry name" value="TbpB_B_D"/>
</dbReference>
<dbReference type="Proteomes" id="UP000249400">
    <property type="component" value="Chromosome 1"/>
</dbReference>
<evidence type="ECO:0000313" key="14">
    <source>
        <dbReference type="EMBL" id="SQH38339.1"/>
    </source>
</evidence>
<sequence length="670" mass="74288">MNLKNSNLTLLQKKNNNANYYQFCISINSMKSVPLITGGLSFLLSACSGGGSFDVDDVSNPSSSKPRYQDDTSSSRTKSNLKKLSIPSLGGGMKLVAQNLRSKEEPSLLNENDYISYFSSLSTIKADVEKENKRHTNPVGSIDEPSATHPTENRHGQKYVYSGLYYIQSWNLNDPKNNKLYLGYYGYAFYYGNQTATNLPVNGVAEYKGTWNFITATKNGKTYELLRNSGGQAYSRRSATPEDIDLENGDAGLTSEFSVDFGTKKLTGELYYNKRKTELNKDENRKHKLYDIDADIYSNRFRGKVKPTTPKDSEEHPFTSEGTLEGGFYGPNAEELGGKFLAGDNRVFGVFSAKETEETKNKALSKETLIDGKLITFSTKKTDAKTNKTTNTTTDVKTDEKNFTTENISSFGEADYLLIDNYPVPLLPEEKTDDFVTSKHHDIGNKRYKVEACCKNLSYVKFGMYYEDPLNGENGKEKQKDKEEKDKQTTTSIKTYYQFLLGHRTPSSEIPTMGNVKYHGSWFGYIGDGTTSYSTTGNKQQNNNAVAEFNVNFADKKLTGELKRHDNGNTVFKITADLQSGKNDFTGTATATNFVIDGNNSQTKSTPINITTEVNGAFYGPNATELGGYFTYNGNSTAKNSPAVPSPPNSPNARAAVVFGAKKQVETNNK</sequence>
<feature type="domain" description="Transferrin-binding protein B N-lobe handle" evidence="13">
    <location>
        <begin position="67"/>
        <end position="196"/>
    </location>
</feature>
<dbReference type="Gene3D" id="2.40.128.240">
    <property type="match status" value="1"/>
</dbReference>
<dbReference type="InterPro" id="IPR035316">
    <property type="entry name" value="TbpB_C-lobe"/>
</dbReference>
<dbReference type="EMBL" id="LS483429">
    <property type="protein sequence ID" value="SQH38339.1"/>
    <property type="molecule type" value="Genomic_DNA"/>
</dbReference>
<reference evidence="14 15" key="1">
    <citation type="submission" date="2018-06" db="EMBL/GenBank/DDBJ databases">
        <authorList>
            <consortium name="Pathogen Informatics"/>
            <person name="Doyle S."/>
        </authorList>
    </citation>
    <scope>NUCLEOTIDE SEQUENCE [LARGE SCALE GENOMIC DNA]</scope>
    <source>
        <strain evidence="14 15">NCTC8502</strain>
    </source>
</reference>
<feature type="region of interest" description="Disordered" evidence="10">
    <location>
        <begin position="304"/>
        <end position="329"/>
    </location>
</feature>
<name>A0ABY1VWH7_HAEAE</name>
<feature type="domain" description="Transferrin-binding protein B C-lobe/N-lobe beta-barrel" evidence="11">
    <location>
        <begin position="199"/>
        <end position="354"/>
    </location>
</feature>
<dbReference type="InterPro" id="IPR035313">
    <property type="entry name" value="TbpB_N-lobe"/>
</dbReference>
<comment type="subcellular location">
    <subcellularLocation>
        <location evidence="2">Cell outer membrane</location>
        <topology evidence="2">Lipid-anchor</topology>
    </subcellularLocation>
    <subcellularLocation>
        <location evidence="1">Cell surface</location>
    </subcellularLocation>
</comment>
<evidence type="ECO:0000256" key="5">
    <source>
        <dbReference type="ARBA" id="ARBA00023136"/>
    </source>
</evidence>
<protein>
    <recommendedName>
        <fullName evidence="9">Transferrin-binding protein B</fullName>
    </recommendedName>
</protein>
<feature type="compositionally biased region" description="Polar residues" evidence="10">
    <location>
        <begin position="59"/>
        <end position="78"/>
    </location>
</feature>
<evidence type="ECO:0000256" key="2">
    <source>
        <dbReference type="ARBA" id="ARBA00004459"/>
    </source>
</evidence>
<keyword evidence="3" id="KW-0732">Signal</keyword>
<dbReference type="Pfam" id="PF17484">
    <property type="entry name" value="TbpB_A"/>
    <property type="match status" value="1"/>
</dbReference>
<dbReference type="InterPro" id="IPR038197">
    <property type="entry name" value="TbpB_C-lobe_sf"/>
</dbReference>
<feature type="region of interest" description="Disordered" evidence="10">
    <location>
        <begin position="56"/>
        <end position="81"/>
    </location>
</feature>
<evidence type="ECO:0000259" key="11">
    <source>
        <dbReference type="Pfam" id="PF01298"/>
    </source>
</evidence>
<keyword evidence="5" id="KW-0472">Membrane</keyword>
<dbReference type="SUPFAM" id="SSF56925">
    <property type="entry name" value="OMPA-like"/>
    <property type="match status" value="2"/>
</dbReference>
<evidence type="ECO:0000256" key="10">
    <source>
        <dbReference type="SAM" id="MobiDB-lite"/>
    </source>
</evidence>